<dbReference type="SUPFAM" id="SSF53335">
    <property type="entry name" value="S-adenosyl-L-methionine-dependent methyltransferases"/>
    <property type="match status" value="1"/>
</dbReference>
<dbReference type="InterPro" id="IPR029063">
    <property type="entry name" value="SAM-dependent_MTases_sf"/>
</dbReference>
<keyword evidence="1" id="KW-0808">Transferase</keyword>
<dbReference type="Proteomes" id="UP000183400">
    <property type="component" value="Unassembled WGS sequence"/>
</dbReference>
<dbReference type="GO" id="GO:0032259">
    <property type="term" value="P:methylation"/>
    <property type="evidence" value="ECO:0007669"/>
    <property type="project" value="UniProtKB-KW"/>
</dbReference>
<gene>
    <name evidence="1" type="ORF">SAMN05444358_10543</name>
</gene>
<keyword evidence="2" id="KW-1185">Reference proteome</keyword>
<dbReference type="GO" id="GO:0008168">
    <property type="term" value="F:methyltransferase activity"/>
    <property type="evidence" value="ECO:0007669"/>
    <property type="project" value="UniProtKB-KW"/>
</dbReference>
<name>A0A1H3B5B2_9RHOB</name>
<keyword evidence="1" id="KW-0489">Methyltransferase</keyword>
<dbReference type="CDD" id="cd02440">
    <property type="entry name" value="AdoMet_MTases"/>
    <property type="match status" value="1"/>
</dbReference>
<sequence length="295" mass="32796">MTGSTYTLNPDQCPSCVSGKLQERMRVVTPYLDHRECYDIKICDQCGHGVAIGRSDLEYLSQIYTDGFFASDQQAIESATSPINRNARERAENLSRTCSGRVLDIGAGNGAFLRAARKKGFAIDGVEFSTVAASKARDAGFTIFEGDFVATDFQGASYDLITLWDVLASLHQPAEVLEKCFTLLQDDGSLVMTLPMIDAKIARLMGARWALMIPPVNLHFFTRQSIRQLIERAGFELQDIRTESKKVSLNFIAIKAVRSFRLHFLEPIVTKLVPNWNVTLNTGDIATVTLCKKRT</sequence>
<dbReference type="EMBL" id="FNNP01000005">
    <property type="protein sequence ID" value="SDX36584.1"/>
    <property type="molecule type" value="Genomic_DNA"/>
</dbReference>
<dbReference type="STRING" id="985054.SAMN05444358_10543"/>
<evidence type="ECO:0000313" key="2">
    <source>
        <dbReference type="Proteomes" id="UP000183400"/>
    </source>
</evidence>
<dbReference type="Pfam" id="PF13489">
    <property type="entry name" value="Methyltransf_23"/>
    <property type="match status" value="1"/>
</dbReference>
<dbReference type="Gene3D" id="3.40.50.150">
    <property type="entry name" value="Vaccinia Virus protein VP39"/>
    <property type="match status" value="1"/>
</dbReference>
<proteinExistence type="predicted"/>
<dbReference type="PANTHER" id="PTHR43861:SF6">
    <property type="entry name" value="METHYLTRANSFERASE TYPE 11"/>
    <property type="match status" value="1"/>
</dbReference>
<evidence type="ECO:0000313" key="1">
    <source>
        <dbReference type="EMBL" id="SDX36584.1"/>
    </source>
</evidence>
<protein>
    <submittedName>
        <fullName evidence="1">Methyltransferase domain-containing protein</fullName>
    </submittedName>
</protein>
<accession>A0A1H3B5B2</accession>
<dbReference type="OrthoDB" id="7537532at2"/>
<organism evidence="1 2">
    <name type="scientific">Ruegeria halocynthiae</name>
    <dbReference type="NCBI Taxonomy" id="985054"/>
    <lineage>
        <taxon>Bacteria</taxon>
        <taxon>Pseudomonadati</taxon>
        <taxon>Pseudomonadota</taxon>
        <taxon>Alphaproteobacteria</taxon>
        <taxon>Rhodobacterales</taxon>
        <taxon>Roseobacteraceae</taxon>
        <taxon>Ruegeria</taxon>
    </lineage>
</organism>
<dbReference type="AlphaFoldDB" id="A0A1H3B5B2"/>
<reference evidence="2" key="1">
    <citation type="submission" date="2016-10" db="EMBL/GenBank/DDBJ databases">
        <authorList>
            <person name="Varghese N."/>
            <person name="Submissions S."/>
        </authorList>
    </citation>
    <scope>NUCLEOTIDE SEQUENCE [LARGE SCALE GENOMIC DNA]</scope>
    <source>
        <strain evidence="2">DSM 27839</strain>
    </source>
</reference>
<dbReference type="PANTHER" id="PTHR43861">
    <property type="entry name" value="TRANS-ACONITATE 2-METHYLTRANSFERASE-RELATED"/>
    <property type="match status" value="1"/>
</dbReference>